<dbReference type="GO" id="GO:0006508">
    <property type="term" value="P:proteolysis"/>
    <property type="evidence" value="ECO:0007669"/>
    <property type="project" value="InterPro"/>
</dbReference>
<accession>A0A3N4RME0</accession>
<evidence type="ECO:0000256" key="4">
    <source>
        <dbReference type="SAM" id="SignalP"/>
    </source>
</evidence>
<keyword evidence="2" id="KW-0378">Hydrolase</keyword>
<organism evidence="6 7">
    <name type="scientific">Kitasatospora cineracea</name>
    <dbReference type="NCBI Taxonomy" id="88074"/>
    <lineage>
        <taxon>Bacteria</taxon>
        <taxon>Bacillati</taxon>
        <taxon>Actinomycetota</taxon>
        <taxon>Actinomycetes</taxon>
        <taxon>Kitasatosporales</taxon>
        <taxon>Streptomycetaceae</taxon>
        <taxon>Kitasatospora</taxon>
    </lineage>
</organism>
<evidence type="ECO:0000256" key="3">
    <source>
        <dbReference type="PROSITE-ProRule" id="PRU01240"/>
    </source>
</evidence>
<dbReference type="Proteomes" id="UP000266906">
    <property type="component" value="Unassembled WGS sequence"/>
</dbReference>
<dbReference type="RefSeq" id="WP_279633966.1">
    <property type="nucleotide sequence ID" value="NZ_RKQG01000001.1"/>
</dbReference>
<comment type="caution">
    <text evidence="3">Lacks conserved residue(s) required for the propagation of feature annotation.</text>
</comment>
<feature type="signal peptide" evidence="4">
    <location>
        <begin position="1"/>
        <end position="32"/>
    </location>
</feature>
<keyword evidence="7" id="KW-1185">Reference proteome</keyword>
<keyword evidence="4" id="KW-0732">Signal</keyword>
<evidence type="ECO:0000256" key="2">
    <source>
        <dbReference type="ARBA" id="ARBA00022801"/>
    </source>
</evidence>
<feature type="domain" description="Peptidase S8/S53" evidence="5">
    <location>
        <begin position="56"/>
        <end position="80"/>
    </location>
</feature>
<evidence type="ECO:0000313" key="6">
    <source>
        <dbReference type="EMBL" id="RPE34523.1"/>
    </source>
</evidence>
<evidence type="ECO:0000313" key="7">
    <source>
        <dbReference type="Proteomes" id="UP000266906"/>
    </source>
</evidence>
<dbReference type="Gene3D" id="3.40.50.200">
    <property type="entry name" value="Peptidase S8/S53 domain"/>
    <property type="match status" value="1"/>
</dbReference>
<dbReference type="PROSITE" id="PS51892">
    <property type="entry name" value="SUBTILASE"/>
    <property type="match status" value="1"/>
</dbReference>
<dbReference type="AlphaFoldDB" id="A0A3N4RME0"/>
<dbReference type="InterPro" id="IPR023827">
    <property type="entry name" value="Peptidase_S8_Asp-AS"/>
</dbReference>
<comment type="caution">
    <text evidence="6">The sequence shown here is derived from an EMBL/GenBank/DDBJ whole genome shotgun (WGS) entry which is preliminary data.</text>
</comment>
<reference evidence="6 7" key="1">
    <citation type="submission" date="2018-11" db="EMBL/GenBank/DDBJ databases">
        <title>Sequencing the genomes of 1000 actinobacteria strains.</title>
        <authorList>
            <person name="Klenk H.-P."/>
        </authorList>
    </citation>
    <scope>NUCLEOTIDE SEQUENCE [LARGE SCALE GENOMIC DNA]</scope>
    <source>
        <strain evidence="6 7">DSM 44781</strain>
    </source>
</reference>
<dbReference type="InterPro" id="IPR036852">
    <property type="entry name" value="Peptidase_S8/S53_dom_sf"/>
</dbReference>
<dbReference type="Pfam" id="PF00082">
    <property type="entry name" value="Peptidase_S8"/>
    <property type="match status" value="1"/>
</dbReference>
<evidence type="ECO:0000259" key="5">
    <source>
        <dbReference type="Pfam" id="PF00082"/>
    </source>
</evidence>
<comment type="similarity">
    <text evidence="1 3">Belongs to the peptidase S8 family.</text>
</comment>
<dbReference type="PROSITE" id="PS00136">
    <property type="entry name" value="SUBTILASE_ASP"/>
    <property type="match status" value="1"/>
</dbReference>
<name>A0A3N4RME0_9ACTN</name>
<dbReference type="InterPro" id="IPR000209">
    <property type="entry name" value="Peptidase_S8/S53_dom"/>
</dbReference>
<dbReference type="EMBL" id="RKQG01000001">
    <property type="protein sequence ID" value="RPE34523.1"/>
    <property type="molecule type" value="Genomic_DNA"/>
</dbReference>
<gene>
    <name evidence="6" type="ORF">EDD38_2842</name>
</gene>
<proteinExistence type="inferred from homology"/>
<dbReference type="SUPFAM" id="SSF52743">
    <property type="entry name" value="Subtilisin-like"/>
    <property type="match status" value="1"/>
</dbReference>
<protein>
    <submittedName>
        <fullName evidence="6">Subtilase family protein</fullName>
    </submittedName>
</protein>
<feature type="chain" id="PRO_5018200571" evidence="4">
    <location>
        <begin position="33"/>
        <end position="104"/>
    </location>
</feature>
<dbReference type="GO" id="GO:0004252">
    <property type="term" value="F:serine-type endopeptidase activity"/>
    <property type="evidence" value="ECO:0007669"/>
    <property type="project" value="InterPro"/>
</dbReference>
<sequence>MTHGRITRTLGTAALTAGILLGTLPTAPVASADQVRDGQWANSYFGLDRVWSVSKGDGVTVAVIDTGVDASHPDLTGSLLPGYAPGARGVRPSRPASTGRAWRV</sequence>
<evidence type="ECO:0000256" key="1">
    <source>
        <dbReference type="ARBA" id="ARBA00011073"/>
    </source>
</evidence>